<dbReference type="InterPro" id="IPR001304">
    <property type="entry name" value="C-type_lectin-like"/>
</dbReference>
<comment type="catalytic activity">
    <reaction evidence="1">
        <text>Hydrolysis of (1-&gt;3)-beta-D-glucosidic linkages in (1-&gt;3)-beta-D-glucans.</text>
        <dbReference type="EC" id="3.2.1.39"/>
    </reaction>
</comment>
<name>A0AAW2ZQD2_9EUKA</name>
<keyword evidence="10" id="KW-0624">Polysaccharide degradation</keyword>
<dbReference type="InterPro" id="IPR050732">
    <property type="entry name" value="Beta-glucan_modifiers"/>
</dbReference>
<evidence type="ECO:0000313" key="15">
    <source>
        <dbReference type="EMBL" id="KAL0491183.1"/>
    </source>
</evidence>
<protein>
    <recommendedName>
        <fullName evidence="3">glucan endo-1,3-beta-D-glucosidase</fullName>
        <ecNumber evidence="3">3.2.1.39</ecNumber>
    </recommendedName>
    <alternativeName>
        <fullName evidence="13">Endo-1,3-beta-glucanase btgC</fullName>
    </alternativeName>
    <alternativeName>
        <fullName evidence="12">Laminarinase btgC</fullName>
    </alternativeName>
</protein>
<evidence type="ECO:0000256" key="3">
    <source>
        <dbReference type="ARBA" id="ARBA00012780"/>
    </source>
</evidence>
<evidence type="ECO:0000256" key="6">
    <source>
        <dbReference type="ARBA" id="ARBA00023136"/>
    </source>
</evidence>
<dbReference type="InterPro" id="IPR016187">
    <property type="entry name" value="CTDL_fold"/>
</dbReference>
<dbReference type="SUPFAM" id="SSF51445">
    <property type="entry name" value="(Trans)glycosidases"/>
    <property type="match status" value="1"/>
</dbReference>
<keyword evidence="4" id="KW-1003">Cell membrane</keyword>
<comment type="subcellular location">
    <subcellularLocation>
        <location evidence="2">Cell membrane</location>
    </subcellularLocation>
</comment>
<evidence type="ECO:0000256" key="13">
    <source>
        <dbReference type="ARBA" id="ARBA00043078"/>
    </source>
</evidence>
<keyword evidence="7" id="KW-0325">Glycoprotein</keyword>
<feature type="domain" description="C-type lectin" evidence="14">
    <location>
        <begin position="373"/>
        <end position="490"/>
    </location>
</feature>
<evidence type="ECO:0000259" key="14">
    <source>
        <dbReference type="PROSITE" id="PS50041"/>
    </source>
</evidence>
<keyword evidence="8" id="KW-0119">Carbohydrate metabolism</keyword>
<evidence type="ECO:0000256" key="2">
    <source>
        <dbReference type="ARBA" id="ARBA00004236"/>
    </source>
</evidence>
<dbReference type="EMBL" id="JAOPGA020001768">
    <property type="protein sequence ID" value="KAL0491183.1"/>
    <property type="molecule type" value="Genomic_DNA"/>
</dbReference>
<dbReference type="PANTHER" id="PTHR16631:SF17">
    <property type="entry name" value="GLUCAN ENDO-1,3-BETA-GLUCOSIDASE BTGC"/>
    <property type="match status" value="1"/>
</dbReference>
<reference evidence="15 16" key="1">
    <citation type="submission" date="2024-03" db="EMBL/GenBank/DDBJ databases">
        <title>The Acrasis kona genome and developmental transcriptomes reveal deep origins of eukaryotic multicellular pathways.</title>
        <authorList>
            <person name="Sheikh S."/>
            <person name="Fu C.-J."/>
            <person name="Brown M.W."/>
            <person name="Baldauf S.L."/>
        </authorList>
    </citation>
    <scope>NUCLEOTIDE SEQUENCE [LARGE SCALE GENOMIC DNA]</scope>
    <source>
        <strain evidence="15 16">ATCC MYA-3509</strain>
    </source>
</reference>
<keyword evidence="5" id="KW-0378">Hydrolase</keyword>
<dbReference type="GO" id="GO:0000272">
    <property type="term" value="P:polysaccharide catabolic process"/>
    <property type="evidence" value="ECO:0007669"/>
    <property type="project" value="UniProtKB-KW"/>
</dbReference>
<dbReference type="GO" id="GO:0071555">
    <property type="term" value="P:cell wall organization"/>
    <property type="evidence" value="ECO:0007669"/>
    <property type="project" value="UniProtKB-KW"/>
</dbReference>
<proteinExistence type="predicted"/>
<dbReference type="InterPro" id="IPR016186">
    <property type="entry name" value="C-type_lectin-like/link_sf"/>
</dbReference>
<comment type="caution">
    <text evidence="15">The sequence shown here is derived from an EMBL/GenBank/DDBJ whole genome shotgun (WGS) entry which is preliminary data.</text>
</comment>
<evidence type="ECO:0000256" key="4">
    <source>
        <dbReference type="ARBA" id="ARBA00022475"/>
    </source>
</evidence>
<dbReference type="PANTHER" id="PTHR16631">
    <property type="entry name" value="GLUCAN 1,3-BETA-GLUCOSIDASE"/>
    <property type="match status" value="1"/>
</dbReference>
<evidence type="ECO:0000256" key="10">
    <source>
        <dbReference type="ARBA" id="ARBA00023326"/>
    </source>
</evidence>
<dbReference type="PROSITE" id="PS50041">
    <property type="entry name" value="C_TYPE_LECTIN_2"/>
    <property type="match status" value="1"/>
</dbReference>
<evidence type="ECO:0000256" key="7">
    <source>
        <dbReference type="ARBA" id="ARBA00023180"/>
    </source>
</evidence>
<keyword evidence="6" id="KW-0472">Membrane</keyword>
<dbReference type="AlphaFoldDB" id="A0AAW2ZQD2"/>
<dbReference type="CDD" id="cd00037">
    <property type="entry name" value="CLECT"/>
    <property type="match status" value="1"/>
</dbReference>
<dbReference type="Proteomes" id="UP001431209">
    <property type="component" value="Unassembled WGS sequence"/>
</dbReference>
<evidence type="ECO:0000256" key="1">
    <source>
        <dbReference type="ARBA" id="ARBA00000382"/>
    </source>
</evidence>
<evidence type="ECO:0000256" key="9">
    <source>
        <dbReference type="ARBA" id="ARBA00023316"/>
    </source>
</evidence>
<dbReference type="SUPFAM" id="SSF56436">
    <property type="entry name" value="C-type lectin-like"/>
    <property type="match status" value="1"/>
</dbReference>
<dbReference type="Gene3D" id="3.10.100.10">
    <property type="entry name" value="Mannose-Binding Protein A, subunit A"/>
    <property type="match status" value="1"/>
</dbReference>
<evidence type="ECO:0000256" key="12">
    <source>
        <dbReference type="ARBA" id="ARBA00042373"/>
    </source>
</evidence>
<keyword evidence="16" id="KW-1185">Reference proteome</keyword>
<dbReference type="GO" id="GO:0042973">
    <property type="term" value="F:glucan endo-1,3-beta-D-glucosidase activity"/>
    <property type="evidence" value="ECO:0007669"/>
    <property type="project" value="UniProtKB-EC"/>
</dbReference>
<dbReference type="EC" id="3.2.1.39" evidence="3"/>
<dbReference type="SMART" id="SM00034">
    <property type="entry name" value="CLECT"/>
    <property type="match status" value="1"/>
</dbReference>
<keyword evidence="9" id="KW-0961">Cell wall biogenesis/degradation</keyword>
<dbReference type="Gene3D" id="3.20.20.80">
    <property type="entry name" value="Glycosidases"/>
    <property type="match status" value="1"/>
</dbReference>
<gene>
    <name evidence="15" type="ORF">AKO1_002319</name>
</gene>
<organism evidence="15 16">
    <name type="scientific">Acrasis kona</name>
    <dbReference type="NCBI Taxonomy" id="1008807"/>
    <lineage>
        <taxon>Eukaryota</taxon>
        <taxon>Discoba</taxon>
        <taxon>Heterolobosea</taxon>
        <taxon>Tetramitia</taxon>
        <taxon>Eutetramitia</taxon>
        <taxon>Acrasidae</taxon>
        <taxon>Acrasis</taxon>
    </lineage>
</organism>
<evidence type="ECO:0000313" key="16">
    <source>
        <dbReference type="Proteomes" id="UP001431209"/>
    </source>
</evidence>
<evidence type="ECO:0000256" key="5">
    <source>
        <dbReference type="ARBA" id="ARBA00022801"/>
    </source>
</evidence>
<sequence>MTPSGNSPGCISFSPYVDNYTPNYGPSPPESLIRTLMEKLVQQSGFRCIHIYNLGAETYGNILKVAKSLNVKVLANIYIDAASLTINSLPGAIANANAYRDTLIGISCGSETIYESNNPTGVKNTVASCVRQLRNAGVTQPIGYIDVFTGWCGGDEYPCNNFFGDLAAVVDFVGLDDFPWWSNTYSRMYPCQPASNAANQTIFRFNALRAASPKPVILTEFGWPGNRQGMGDIVSTANVYNGQQCGIANLNNQRQVNQQIIDLCARNNLPCSLFSSNNEPWKGNGNANDVNNFWGICSGVAPYDCFNVPTGPGSVSVPVPSPPATTQPPCWTCPAGQVHWYDAGIASAPGGDRCACVPAPTTPSGCPSGWTKYEGFCYRFYNNPSTFRQSSTFCRSQGGYLASIVTWQMNSWVKNFVPSRVAEFWIGGSRANNNSPFFWDSRRSWAYQNFGEGAPVSWGNYVSFINSNQFGVPGKWRTIGNEYSKPFLCELKA</sequence>
<dbReference type="GO" id="GO:0005886">
    <property type="term" value="C:plasma membrane"/>
    <property type="evidence" value="ECO:0007669"/>
    <property type="project" value="UniProtKB-SubCell"/>
</dbReference>
<dbReference type="InterPro" id="IPR017853">
    <property type="entry name" value="GH"/>
</dbReference>
<accession>A0AAW2ZQD2</accession>
<comment type="function">
    <text evidence="11">Glucanases play a role in cell expansion during growth, in cell-cell fusion during mating, and in spore release during sporulation. This enzyme may be involved in beta-glucan degradation. Active on laminarin and lichenan.</text>
</comment>
<evidence type="ECO:0000256" key="8">
    <source>
        <dbReference type="ARBA" id="ARBA00023277"/>
    </source>
</evidence>
<dbReference type="Pfam" id="PF00059">
    <property type="entry name" value="Lectin_C"/>
    <property type="match status" value="1"/>
</dbReference>
<evidence type="ECO:0000256" key="11">
    <source>
        <dbReference type="ARBA" id="ARBA00037649"/>
    </source>
</evidence>